<evidence type="ECO:0000256" key="3">
    <source>
        <dbReference type="ARBA" id="ARBA00023163"/>
    </source>
</evidence>
<dbReference type="PANTHER" id="PTHR12709:SF5">
    <property type="entry name" value="DNA-DIRECTED RNA POLYMERASE I SUBUNIT RPA43"/>
    <property type="match status" value="1"/>
</dbReference>
<evidence type="ECO:0000256" key="2">
    <source>
        <dbReference type="ARBA" id="ARBA00022478"/>
    </source>
</evidence>
<evidence type="ECO:0000256" key="5">
    <source>
        <dbReference type="SAM" id="MobiDB-lite"/>
    </source>
</evidence>
<evidence type="ECO:0000256" key="4">
    <source>
        <dbReference type="ARBA" id="ARBA00023242"/>
    </source>
</evidence>
<dbReference type="GO" id="GO:0006362">
    <property type="term" value="P:transcription elongation by RNA polymerase I"/>
    <property type="evidence" value="ECO:0007669"/>
    <property type="project" value="TreeGrafter"/>
</dbReference>
<dbReference type="Gene3D" id="2.40.50.1060">
    <property type="match status" value="1"/>
</dbReference>
<proteinExistence type="predicted"/>
<dbReference type="Pfam" id="PF17875">
    <property type="entry name" value="RPA43_OB"/>
    <property type="match status" value="1"/>
</dbReference>
<evidence type="ECO:0000313" key="7">
    <source>
        <dbReference type="EMBL" id="JAS17679.1"/>
    </source>
</evidence>
<evidence type="ECO:0000259" key="6">
    <source>
        <dbReference type="Pfam" id="PF17875"/>
    </source>
</evidence>
<keyword evidence="3" id="KW-0804">Transcription</keyword>
<dbReference type="GO" id="GO:0006352">
    <property type="term" value="P:DNA-templated transcription initiation"/>
    <property type="evidence" value="ECO:0007669"/>
    <property type="project" value="InterPro"/>
</dbReference>
<name>A0A1B6CVW1_9HEMI</name>
<feature type="domain" description="RPA43 OB" evidence="6">
    <location>
        <begin position="99"/>
        <end position="132"/>
    </location>
</feature>
<reference evidence="7" key="1">
    <citation type="submission" date="2015-12" db="EMBL/GenBank/DDBJ databases">
        <title>De novo transcriptome assembly of four potential Pierce s Disease insect vectors from Arizona vineyards.</title>
        <authorList>
            <person name="Tassone E.E."/>
        </authorList>
    </citation>
    <scope>NUCLEOTIDE SEQUENCE</scope>
</reference>
<evidence type="ECO:0000313" key="8">
    <source>
        <dbReference type="EMBL" id="JAS34931.1"/>
    </source>
</evidence>
<sequence>MTPKQIISLKELKRLVKDENSSIEFVKNYYYQLILAPNQFHNTKKCISDNLRSLIMTYDVKLDGIVMNFKNVKIRQLASLKAEINVTVDCFCDLYIFKPEIERILKGVINKKSEDHVGCLVHRYFNVTIPHLKQSSEKNWSDENLKIGSEILFKVSRVNLRKRLPYIQGRYISSFDDGKGIPNDLATTNGNSDTSESTFRLTPYDKISQLLNPTSNSSDKERIIKKKLLGDATTSLNSVKKRKHSLNSNDDYLEDNTPKRKIKKRKYEEF</sequence>
<dbReference type="EMBL" id="GEDC01019619">
    <property type="protein sequence ID" value="JAS17679.1"/>
    <property type="molecule type" value="Transcribed_RNA"/>
</dbReference>
<keyword evidence="4" id="KW-0539">Nucleus</keyword>
<keyword evidence="2" id="KW-0240">DNA-directed RNA polymerase</keyword>
<protein>
    <recommendedName>
        <fullName evidence="6">RPA43 OB domain-containing protein</fullName>
    </recommendedName>
</protein>
<comment type="subcellular location">
    <subcellularLocation>
        <location evidence="1">Nucleus</location>
    </subcellularLocation>
</comment>
<dbReference type="Gene3D" id="3.30.1490.120">
    <property type="entry name" value="RNA polymerase Rpb7-like, N-terminal domain"/>
    <property type="match status" value="1"/>
</dbReference>
<gene>
    <name evidence="8" type="ORF">g.9545</name>
    <name evidence="7" type="ORF">g.9546</name>
</gene>
<organism evidence="7">
    <name type="scientific">Clastoptera arizonana</name>
    <name type="common">Arizona spittle bug</name>
    <dbReference type="NCBI Taxonomy" id="38151"/>
    <lineage>
        <taxon>Eukaryota</taxon>
        <taxon>Metazoa</taxon>
        <taxon>Ecdysozoa</taxon>
        <taxon>Arthropoda</taxon>
        <taxon>Hexapoda</taxon>
        <taxon>Insecta</taxon>
        <taxon>Pterygota</taxon>
        <taxon>Neoptera</taxon>
        <taxon>Paraneoptera</taxon>
        <taxon>Hemiptera</taxon>
        <taxon>Auchenorrhyncha</taxon>
        <taxon>Cercopoidea</taxon>
        <taxon>Clastopteridae</taxon>
        <taxon>Clastoptera</taxon>
    </lineage>
</organism>
<dbReference type="InterPro" id="IPR036898">
    <property type="entry name" value="RNA_pol_Rpb7-like_N_sf"/>
</dbReference>
<accession>A0A1B6CVW1</accession>
<dbReference type="GO" id="GO:0005736">
    <property type="term" value="C:RNA polymerase I complex"/>
    <property type="evidence" value="ECO:0007669"/>
    <property type="project" value="TreeGrafter"/>
</dbReference>
<feature type="compositionally biased region" description="Basic residues" evidence="5">
    <location>
        <begin position="259"/>
        <end position="270"/>
    </location>
</feature>
<dbReference type="PANTHER" id="PTHR12709">
    <property type="entry name" value="DNA-DIRECTED RNA POLYMERASE II, III"/>
    <property type="match status" value="1"/>
</dbReference>
<dbReference type="InterPro" id="IPR045113">
    <property type="entry name" value="Rpb7-like"/>
</dbReference>
<dbReference type="EMBL" id="GEDC01002367">
    <property type="protein sequence ID" value="JAS34931.1"/>
    <property type="molecule type" value="Transcribed_RNA"/>
</dbReference>
<dbReference type="AlphaFoldDB" id="A0A1B6CVW1"/>
<evidence type="ECO:0000256" key="1">
    <source>
        <dbReference type="ARBA" id="ARBA00004123"/>
    </source>
</evidence>
<feature type="region of interest" description="Disordered" evidence="5">
    <location>
        <begin position="238"/>
        <end position="270"/>
    </location>
</feature>
<dbReference type="InterPro" id="IPR041178">
    <property type="entry name" value="RPA43_OB"/>
</dbReference>